<accession>D9WX50</accession>
<protein>
    <submittedName>
        <fullName evidence="1">Uncharacterized protein</fullName>
    </submittedName>
</protein>
<sequence length="156" mass="16374">MIQRQLVTKGVAQLLVTVTGKPVGVGKVPINPATGQPYPPPYTLLYPLDHNSTDGTLADRGAAAVSTYQATFVSGPTPGQATSAGMVEQAEWLADKGRTGIMARPADGGPGYLNALTIPGVNCFYREAFDAGATSDQNDAIMTTVIRFRLYLETAA</sequence>
<gene>
    <name evidence="1" type="ORF">SSOG_09192</name>
</gene>
<name>D9WX50_9ACTN</name>
<dbReference type="Proteomes" id="UP000003963">
    <property type="component" value="Unassembled WGS sequence"/>
</dbReference>
<dbReference type="HOGENOM" id="CLU_1685580_0_0_11"/>
<reference evidence="1 2" key="1">
    <citation type="submission" date="2009-02" db="EMBL/GenBank/DDBJ databases">
        <title>Annotation of Streptomyces hygroscopicus strain ATCC 53653.</title>
        <authorList>
            <consortium name="The Broad Institute Genome Sequencing Platform"/>
            <consortium name="Broad Institute Microbial Sequencing Center"/>
            <person name="Fischbach M."/>
            <person name="Godfrey P."/>
            <person name="Ward D."/>
            <person name="Young S."/>
            <person name="Zeng Q."/>
            <person name="Koehrsen M."/>
            <person name="Alvarado L."/>
            <person name="Berlin A.M."/>
            <person name="Bochicchio J."/>
            <person name="Borenstein D."/>
            <person name="Chapman S.B."/>
            <person name="Chen Z."/>
            <person name="Engels R."/>
            <person name="Freedman E."/>
            <person name="Gellesch M."/>
            <person name="Goldberg J."/>
            <person name="Griggs A."/>
            <person name="Gujja S."/>
            <person name="Heilman E.R."/>
            <person name="Heiman D.I."/>
            <person name="Hepburn T.A."/>
            <person name="Howarth C."/>
            <person name="Jen D."/>
            <person name="Larson L."/>
            <person name="Lewis B."/>
            <person name="Mehta T."/>
            <person name="Park D."/>
            <person name="Pearson M."/>
            <person name="Richards J."/>
            <person name="Roberts A."/>
            <person name="Saif S."/>
            <person name="Shea T.D."/>
            <person name="Shenoy N."/>
            <person name="Sisk P."/>
            <person name="Stolte C."/>
            <person name="Sykes S.N."/>
            <person name="Thomson T."/>
            <person name="Walk T."/>
            <person name="White J."/>
            <person name="Yandava C."/>
            <person name="Straight P."/>
            <person name="Clardy J."/>
            <person name="Hung D."/>
            <person name="Kolter R."/>
            <person name="Mekalanos J."/>
            <person name="Walker S."/>
            <person name="Walsh C.T."/>
            <person name="Wieland-Brown L.C."/>
            <person name="Haas B."/>
            <person name="Nusbaum C."/>
            <person name="Birren B."/>
        </authorList>
    </citation>
    <scope>NUCLEOTIDE SEQUENCE [LARGE SCALE GENOMIC DNA]</scope>
    <source>
        <strain evidence="1 2">ATCC 53653</strain>
    </source>
</reference>
<proteinExistence type="predicted"/>
<keyword evidence="2" id="KW-1185">Reference proteome</keyword>
<dbReference type="RefSeq" id="WP_009721274.1">
    <property type="nucleotide sequence ID" value="NZ_GG657755.1"/>
</dbReference>
<organism evidence="1 2">
    <name type="scientific">Streptomyces himastatinicus ATCC 53653</name>
    <dbReference type="NCBI Taxonomy" id="457427"/>
    <lineage>
        <taxon>Bacteria</taxon>
        <taxon>Bacillati</taxon>
        <taxon>Actinomycetota</taxon>
        <taxon>Actinomycetes</taxon>
        <taxon>Kitasatosporales</taxon>
        <taxon>Streptomycetaceae</taxon>
        <taxon>Streptomyces</taxon>
        <taxon>Streptomyces violaceusniger group</taxon>
    </lineage>
</organism>
<dbReference type="STRING" id="457427.SSOG_09192"/>
<evidence type="ECO:0000313" key="2">
    <source>
        <dbReference type="Proteomes" id="UP000003963"/>
    </source>
</evidence>
<dbReference type="EMBL" id="GG657755">
    <property type="protein sequence ID" value="EFL29478.1"/>
    <property type="molecule type" value="Genomic_DNA"/>
</dbReference>
<evidence type="ECO:0000313" key="1">
    <source>
        <dbReference type="EMBL" id="EFL29478.1"/>
    </source>
</evidence>
<dbReference type="AlphaFoldDB" id="D9WX50"/>